<evidence type="ECO:0000313" key="3">
    <source>
        <dbReference type="EMBL" id="QJB01734.1"/>
    </source>
</evidence>
<dbReference type="EMBL" id="MT141209">
    <property type="protein sequence ID" value="QJA56278.1"/>
    <property type="molecule type" value="Genomic_DNA"/>
</dbReference>
<dbReference type="EMBL" id="MT142106">
    <property type="protein sequence ID" value="QJA74564.1"/>
    <property type="molecule type" value="Genomic_DNA"/>
</dbReference>
<evidence type="ECO:0000313" key="1">
    <source>
        <dbReference type="EMBL" id="QJA56278.1"/>
    </source>
</evidence>
<name>A0A6M3IGH5_9ZZZZ</name>
<organism evidence="1">
    <name type="scientific">viral metagenome</name>
    <dbReference type="NCBI Taxonomy" id="1070528"/>
    <lineage>
        <taxon>unclassified sequences</taxon>
        <taxon>metagenomes</taxon>
        <taxon>organismal metagenomes</taxon>
    </lineage>
</organism>
<sequence length="89" mass="10348">MYFSIEKFNWNESEPFVFSTIDVIFVSFRSCGMMIISEYIAEAFRYPAWKLLVDDLMSSALMSFESTNSDPATFRSPEISVFGEFIRIL</sequence>
<dbReference type="EMBL" id="MT143729">
    <property type="protein sequence ID" value="QJB01734.1"/>
    <property type="molecule type" value="Genomic_DNA"/>
</dbReference>
<gene>
    <name evidence="3" type="ORF">MM171B02098_0002</name>
    <name evidence="2" type="ORF">MM415A01968_0001</name>
    <name evidence="1" type="ORF">MM415B01890_0011</name>
</gene>
<evidence type="ECO:0000313" key="2">
    <source>
        <dbReference type="EMBL" id="QJA74564.1"/>
    </source>
</evidence>
<reference evidence="1" key="1">
    <citation type="submission" date="2020-03" db="EMBL/GenBank/DDBJ databases">
        <title>The deep terrestrial virosphere.</title>
        <authorList>
            <person name="Holmfeldt K."/>
            <person name="Nilsson E."/>
            <person name="Simone D."/>
            <person name="Lopez-Fernandez M."/>
            <person name="Wu X."/>
            <person name="de Brujin I."/>
            <person name="Lundin D."/>
            <person name="Andersson A."/>
            <person name="Bertilsson S."/>
            <person name="Dopson M."/>
        </authorList>
    </citation>
    <scope>NUCLEOTIDE SEQUENCE</scope>
    <source>
        <strain evidence="3">MM171B02098</strain>
        <strain evidence="2">MM415A01968</strain>
        <strain evidence="1">MM415B01890</strain>
    </source>
</reference>
<proteinExistence type="predicted"/>
<dbReference type="AlphaFoldDB" id="A0A6M3IGH5"/>
<protein>
    <submittedName>
        <fullName evidence="1">Uncharacterized protein</fullName>
    </submittedName>
</protein>
<accession>A0A6M3IGH5</accession>